<evidence type="ECO:0000256" key="2">
    <source>
        <dbReference type="SAM" id="Coils"/>
    </source>
</evidence>
<evidence type="ECO:0000259" key="5">
    <source>
        <dbReference type="Pfam" id="PF21674"/>
    </source>
</evidence>
<feature type="coiled-coil region" evidence="2">
    <location>
        <begin position="602"/>
        <end position="633"/>
    </location>
</feature>
<comment type="similarity">
    <text evidence="1">Belongs to the CCDC22 family.</text>
</comment>
<reference evidence="6 7" key="1">
    <citation type="submission" date="2015-12" db="EMBL/GenBank/DDBJ databases">
        <title>Dictyostelia acquired genes for synthesis and detection of signals that induce cell-type specialization by lateral gene transfer from prokaryotes.</title>
        <authorList>
            <person name="Gloeckner G."/>
            <person name="Schaap P."/>
        </authorList>
    </citation>
    <scope>NUCLEOTIDE SEQUENCE [LARGE SCALE GENOMIC DNA]</scope>
    <source>
        <strain evidence="6 7">TK</strain>
    </source>
</reference>
<dbReference type="OrthoDB" id="10266736at2759"/>
<feature type="region of interest" description="Disordered" evidence="3">
    <location>
        <begin position="304"/>
        <end position="333"/>
    </location>
</feature>
<dbReference type="InterPro" id="IPR008530">
    <property type="entry name" value="CCDC22"/>
</dbReference>
<protein>
    <recommendedName>
        <fullName evidence="8">Coiled-coil domain-containing protein 22 homolog</fullName>
    </recommendedName>
</protein>
<dbReference type="InParanoid" id="A0A151Z9N3"/>
<keyword evidence="2" id="KW-0175">Coiled coil</keyword>
<evidence type="ECO:0000313" key="6">
    <source>
        <dbReference type="EMBL" id="KYQ90649.1"/>
    </source>
</evidence>
<name>A0A151Z9N3_TIELA</name>
<feature type="domain" description="CCDC22 coiled-coil" evidence="4">
    <location>
        <begin position="126"/>
        <end position="596"/>
    </location>
</feature>
<dbReference type="Pfam" id="PF05667">
    <property type="entry name" value="CCDC22_CC"/>
    <property type="match status" value="1"/>
</dbReference>
<gene>
    <name evidence="6" type="ORF">DLAC_09283</name>
</gene>
<dbReference type="GO" id="GO:0097602">
    <property type="term" value="F:cullin family protein binding"/>
    <property type="evidence" value="ECO:0007669"/>
    <property type="project" value="TreeGrafter"/>
</dbReference>
<dbReference type="AlphaFoldDB" id="A0A151Z9N3"/>
<dbReference type="FunCoup" id="A0A151Z9N3">
    <property type="interactions" value="14"/>
</dbReference>
<evidence type="ECO:0000259" key="4">
    <source>
        <dbReference type="Pfam" id="PF05667"/>
    </source>
</evidence>
<dbReference type="GO" id="GO:2000060">
    <property type="term" value="P:positive regulation of ubiquitin-dependent protein catabolic process"/>
    <property type="evidence" value="ECO:0007669"/>
    <property type="project" value="TreeGrafter"/>
</dbReference>
<dbReference type="InterPro" id="IPR048348">
    <property type="entry name" value="CCDC22_CC"/>
</dbReference>
<dbReference type="EMBL" id="LODT01000037">
    <property type="protein sequence ID" value="KYQ90649.1"/>
    <property type="molecule type" value="Genomic_DNA"/>
</dbReference>
<keyword evidence="7" id="KW-1185">Reference proteome</keyword>
<dbReference type="STRING" id="361077.A0A151Z9N3"/>
<accession>A0A151Z9N3</accession>
<organism evidence="6 7">
    <name type="scientific">Tieghemostelium lacteum</name>
    <name type="common">Slime mold</name>
    <name type="synonym">Dictyostelium lacteum</name>
    <dbReference type="NCBI Taxonomy" id="361077"/>
    <lineage>
        <taxon>Eukaryota</taxon>
        <taxon>Amoebozoa</taxon>
        <taxon>Evosea</taxon>
        <taxon>Eumycetozoa</taxon>
        <taxon>Dictyostelia</taxon>
        <taxon>Dictyosteliales</taxon>
        <taxon>Raperosteliaceae</taxon>
        <taxon>Tieghemostelium</taxon>
    </lineage>
</organism>
<feature type="domain" description="CCDC22 N-terminal" evidence="5">
    <location>
        <begin position="1"/>
        <end position="109"/>
    </location>
</feature>
<comment type="caution">
    <text evidence="6">The sequence shown here is derived from an EMBL/GenBank/DDBJ whole genome shotgun (WGS) entry which is preliminary data.</text>
</comment>
<evidence type="ECO:0000256" key="1">
    <source>
        <dbReference type="ARBA" id="ARBA00006438"/>
    </source>
</evidence>
<dbReference type="Proteomes" id="UP000076078">
    <property type="component" value="Unassembled WGS sequence"/>
</dbReference>
<dbReference type="InterPro" id="IPR048349">
    <property type="entry name" value="CCDC22_N"/>
</dbReference>
<dbReference type="Pfam" id="PF21674">
    <property type="entry name" value="CCDC22_N"/>
    <property type="match status" value="1"/>
</dbReference>
<dbReference type="PANTHER" id="PTHR15668:SF4">
    <property type="entry name" value="COILED-COIL DOMAIN-CONTAINING PROTEIN 22"/>
    <property type="match status" value="1"/>
</dbReference>
<evidence type="ECO:0000313" key="7">
    <source>
        <dbReference type="Proteomes" id="UP000076078"/>
    </source>
</evidence>
<dbReference type="PANTHER" id="PTHR15668">
    <property type="entry name" value="JM1 PROTEIN"/>
    <property type="match status" value="1"/>
</dbReference>
<evidence type="ECO:0000256" key="3">
    <source>
        <dbReference type="SAM" id="MobiDB-lite"/>
    </source>
</evidence>
<dbReference type="OMA" id="KFEQHIQ"/>
<proteinExistence type="inferred from homology"/>
<evidence type="ECO:0008006" key="8">
    <source>
        <dbReference type="Google" id="ProtNLM"/>
    </source>
</evidence>
<sequence>MDDVDQIILITIKDLGCELNENITGVKDFDCDMTYEFIISYLRLINENKINNLPTTLPKNMSARVNTCSLLSNIIKEMGYRSELSYHQILYPNVGDTRKIFTFLGQNLPKKVDTETKEGRMKLEDQIALYFQNTVKESWIPYFCPFSKRVPGNYSTARLFTTTTLKIPSKGRQLKNTPGLEEYYLRVLPVLSKQVNRFDDIAPSVFEYNLTIYADAQERDLEWNSKGSASGLNPLDYKKNKAKQILSKMNNSIMNDMNTQSASGSSFGGQDSFSTLLKEFGTGKWVDANQGQFNRKKLFTNEHLSGGNIDLKQQSMTSEETEEERQAKRQEELDQLQSKLNEITDRMQQFVKEIEQFASMMRQVESENVEQDQRRETLEKTYKLKKKTFGLLDDAEGNMKELQGLCNQTSQNLVELSMEWEKVRQPIVEKYRSIKDKKMNQQDEAKSKIERIKEMSELIKKLVHDIQQREEHFSQLQEAYKTAPKDTNRSIYTRRIMESVKNIKKQKVDIDKVLLDTKALLKEINTITDSAYRSHEVIKDLLSKEDRKDPLSKQVVRVFSTIESKFEQLYISIDETGQFRNNILNLNSKIDHSTQKSNTLNMDRLVIDLKNVKEENQTLIKTIKAKIQQQNQQQ</sequence>